<sequence>MQSRSLKSLMCYLGLKT</sequence>
<organism evidence="1">
    <name type="scientific">Arundo donax</name>
    <name type="common">Giant reed</name>
    <name type="synonym">Donax arundinaceus</name>
    <dbReference type="NCBI Taxonomy" id="35708"/>
    <lineage>
        <taxon>Eukaryota</taxon>
        <taxon>Viridiplantae</taxon>
        <taxon>Streptophyta</taxon>
        <taxon>Embryophyta</taxon>
        <taxon>Tracheophyta</taxon>
        <taxon>Spermatophyta</taxon>
        <taxon>Magnoliopsida</taxon>
        <taxon>Liliopsida</taxon>
        <taxon>Poales</taxon>
        <taxon>Poaceae</taxon>
        <taxon>PACMAD clade</taxon>
        <taxon>Arundinoideae</taxon>
        <taxon>Arundineae</taxon>
        <taxon>Arundo</taxon>
    </lineage>
</organism>
<accession>A0A0A9BPZ6</accession>
<name>A0A0A9BPZ6_ARUDO</name>
<reference evidence="1" key="2">
    <citation type="journal article" date="2015" name="Data Brief">
        <title>Shoot transcriptome of the giant reed, Arundo donax.</title>
        <authorList>
            <person name="Barrero R.A."/>
            <person name="Guerrero F.D."/>
            <person name="Moolhuijzen P."/>
            <person name="Goolsby J.A."/>
            <person name="Tidwell J."/>
            <person name="Bellgard S.E."/>
            <person name="Bellgard M.I."/>
        </authorList>
    </citation>
    <scope>NUCLEOTIDE SEQUENCE</scope>
    <source>
        <tissue evidence="1">Shoot tissue taken approximately 20 cm above the soil surface</tissue>
    </source>
</reference>
<proteinExistence type="predicted"/>
<evidence type="ECO:0000313" key="1">
    <source>
        <dbReference type="EMBL" id="JAD61347.1"/>
    </source>
</evidence>
<reference evidence="1" key="1">
    <citation type="submission" date="2014-09" db="EMBL/GenBank/DDBJ databases">
        <authorList>
            <person name="Magalhaes I.L.F."/>
            <person name="Oliveira U."/>
            <person name="Santos F.R."/>
            <person name="Vidigal T.H.D.A."/>
            <person name="Brescovit A.D."/>
            <person name="Santos A.J."/>
        </authorList>
    </citation>
    <scope>NUCLEOTIDE SEQUENCE</scope>
    <source>
        <tissue evidence="1">Shoot tissue taken approximately 20 cm above the soil surface</tissue>
    </source>
</reference>
<protein>
    <submittedName>
        <fullName evidence="1">Uncharacterized protein</fullName>
    </submittedName>
</protein>
<dbReference type="AlphaFoldDB" id="A0A0A9BPZ6"/>
<dbReference type="EMBL" id="GBRH01236548">
    <property type="protein sequence ID" value="JAD61347.1"/>
    <property type="molecule type" value="Transcribed_RNA"/>
</dbReference>